<dbReference type="SMART" id="SM00073">
    <property type="entry name" value="HPT"/>
    <property type="match status" value="1"/>
</dbReference>
<dbReference type="Pfam" id="PF02895">
    <property type="entry name" value="H-kinase_dim"/>
    <property type="match status" value="1"/>
</dbReference>
<dbReference type="GO" id="GO:0006935">
    <property type="term" value="P:chemotaxis"/>
    <property type="evidence" value="ECO:0007669"/>
    <property type="project" value="UniProtKB-KW"/>
</dbReference>
<dbReference type="PROSITE" id="PS50109">
    <property type="entry name" value="HIS_KIN"/>
    <property type="match status" value="1"/>
</dbReference>
<dbReference type="InterPro" id="IPR036890">
    <property type="entry name" value="HATPase_C_sf"/>
</dbReference>
<dbReference type="InterPro" id="IPR051315">
    <property type="entry name" value="Bact_Chemotaxis_CheA"/>
</dbReference>
<dbReference type="PROSITE" id="PS50894">
    <property type="entry name" value="HPT"/>
    <property type="match status" value="1"/>
</dbReference>
<name>A0A918W9S9_9GAMM</name>
<evidence type="ECO:0000256" key="12">
    <source>
        <dbReference type="PROSITE-ProRule" id="PRU00110"/>
    </source>
</evidence>
<dbReference type="Gene3D" id="2.30.30.40">
    <property type="entry name" value="SH3 Domains"/>
    <property type="match status" value="1"/>
</dbReference>
<dbReference type="Proteomes" id="UP000646426">
    <property type="component" value="Unassembled WGS sequence"/>
</dbReference>
<evidence type="ECO:0000259" key="15">
    <source>
        <dbReference type="PROSITE" id="PS50894"/>
    </source>
</evidence>
<dbReference type="PANTHER" id="PTHR43395:SF10">
    <property type="entry name" value="CHEMOTAXIS PROTEIN CHEA"/>
    <property type="match status" value="1"/>
</dbReference>
<organism evidence="16 17">
    <name type="scientific">Cognatilysobacter bugurensis</name>
    <dbReference type="NCBI Taxonomy" id="543356"/>
    <lineage>
        <taxon>Bacteria</taxon>
        <taxon>Pseudomonadati</taxon>
        <taxon>Pseudomonadota</taxon>
        <taxon>Gammaproteobacteria</taxon>
        <taxon>Lysobacterales</taxon>
        <taxon>Lysobacteraceae</taxon>
        <taxon>Cognatilysobacter</taxon>
    </lineage>
</organism>
<evidence type="ECO:0000256" key="1">
    <source>
        <dbReference type="ARBA" id="ARBA00000085"/>
    </source>
</evidence>
<dbReference type="SUPFAM" id="SSF55874">
    <property type="entry name" value="ATPase domain of HSP90 chaperone/DNA topoisomerase II/histidine kinase"/>
    <property type="match status" value="1"/>
</dbReference>
<keyword evidence="17" id="KW-1185">Reference proteome</keyword>
<protein>
    <recommendedName>
        <fullName evidence="3">Chemotaxis protein CheA</fullName>
        <ecNumber evidence="2">2.7.13.3</ecNumber>
    </recommendedName>
</protein>
<feature type="domain" description="CheW-like" evidence="14">
    <location>
        <begin position="580"/>
        <end position="719"/>
    </location>
</feature>
<keyword evidence="9" id="KW-0067">ATP-binding</keyword>
<evidence type="ECO:0000313" key="16">
    <source>
        <dbReference type="EMBL" id="GHA80908.1"/>
    </source>
</evidence>
<evidence type="ECO:0000259" key="14">
    <source>
        <dbReference type="PROSITE" id="PS50851"/>
    </source>
</evidence>
<accession>A0A918W9S9</accession>
<dbReference type="FunFam" id="3.30.565.10:FF:000016">
    <property type="entry name" value="Chemotaxis protein CheA, putative"/>
    <property type="match status" value="1"/>
</dbReference>
<dbReference type="PROSITE" id="PS50851">
    <property type="entry name" value="CHEW"/>
    <property type="match status" value="1"/>
</dbReference>
<dbReference type="SUPFAM" id="SSF160246">
    <property type="entry name" value="EspE N-terminal domain-like"/>
    <property type="match status" value="1"/>
</dbReference>
<comment type="catalytic activity">
    <reaction evidence="1">
        <text>ATP + protein L-histidine = ADP + protein N-phospho-L-histidine.</text>
        <dbReference type="EC" id="2.7.13.3"/>
    </reaction>
</comment>
<dbReference type="InterPro" id="IPR036641">
    <property type="entry name" value="HPT_dom_sf"/>
</dbReference>
<dbReference type="SMART" id="SM00260">
    <property type="entry name" value="CheW"/>
    <property type="match status" value="1"/>
</dbReference>
<dbReference type="Pfam" id="PF01584">
    <property type="entry name" value="CheW"/>
    <property type="match status" value="1"/>
</dbReference>
<dbReference type="SMART" id="SM00387">
    <property type="entry name" value="HATPase_c"/>
    <property type="match status" value="1"/>
</dbReference>
<evidence type="ECO:0000313" key="17">
    <source>
        <dbReference type="Proteomes" id="UP000646426"/>
    </source>
</evidence>
<dbReference type="AlphaFoldDB" id="A0A918W9S9"/>
<evidence type="ECO:0000256" key="7">
    <source>
        <dbReference type="ARBA" id="ARBA00022741"/>
    </source>
</evidence>
<dbReference type="Pfam" id="PF02518">
    <property type="entry name" value="HATPase_c"/>
    <property type="match status" value="1"/>
</dbReference>
<feature type="domain" description="HPt" evidence="15">
    <location>
        <begin position="1"/>
        <end position="105"/>
    </location>
</feature>
<evidence type="ECO:0000256" key="3">
    <source>
        <dbReference type="ARBA" id="ARBA00021495"/>
    </source>
</evidence>
<dbReference type="Gene3D" id="3.30.565.10">
    <property type="entry name" value="Histidine kinase-like ATPase, C-terminal domain"/>
    <property type="match status" value="1"/>
</dbReference>
<dbReference type="SUPFAM" id="SSF47384">
    <property type="entry name" value="Homodimeric domain of signal transducing histidine kinase"/>
    <property type="match status" value="1"/>
</dbReference>
<dbReference type="Gene3D" id="1.20.120.160">
    <property type="entry name" value="HPT domain"/>
    <property type="match status" value="1"/>
</dbReference>
<evidence type="ECO:0000256" key="10">
    <source>
        <dbReference type="ARBA" id="ARBA00023012"/>
    </source>
</evidence>
<evidence type="ECO:0000256" key="8">
    <source>
        <dbReference type="ARBA" id="ARBA00022777"/>
    </source>
</evidence>
<gene>
    <name evidence="16" type="primary">cheA-1</name>
    <name evidence="16" type="ORF">GCM10007067_18700</name>
</gene>
<evidence type="ECO:0000256" key="11">
    <source>
        <dbReference type="ARBA" id="ARBA00035100"/>
    </source>
</evidence>
<dbReference type="InterPro" id="IPR003594">
    <property type="entry name" value="HATPase_dom"/>
</dbReference>
<dbReference type="Pfam" id="PF01627">
    <property type="entry name" value="Hpt"/>
    <property type="match status" value="1"/>
</dbReference>
<dbReference type="CDD" id="cd00088">
    <property type="entry name" value="HPT"/>
    <property type="match status" value="1"/>
</dbReference>
<dbReference type="SMART" id="SM01231">
    <property type="entry name" value="H-kinase_dim"/>
    <property type="match status" value="1"/>
</dbReference>
<keyword evidence="5 12" id="KW-0597">Phosphoprotein</keyword>
<dbReference type="GO" id="GO:0000155">
    <property type="term" value="F:phosphorelay sensor kinase activity"/>
    <property type="evidence" value="ECO:0007669"/>
    <property type="project" value="InterPro"/>
</dbReference>
<keyword evidence="7" id="KW-0547">Nucleotide-binding</keyword>
<dbReference type="PRINTS" id="PR00344">
    <property type="entry name" value="BCTRLSENSOR"/>
</dbReference>
<evidence type="ECO:0000256" key="4">
    <source>
        <dbReference type="ARBA" id="ARBA00022500"/>
    </source>
</evidence>
<dbReference type="CDD" id="cd16916">
    <property type="entry name" value="HATPase_CheA-like"/>
    <property type="match status" value="1"/>
</dbReference>
<keyword evidence="6" id="KW-0808">Transferase</keyword>
<keyword evidence="10" id="KW-0902">Two-component regulatory system</keyword>
<dbReference type="SUPFAM" id="SSF50341">
    <property type="entry name" value="CheW-like"/>
    <property type="match status" value="1"/>
</dbReference>
<dbReference type="EMBL" id="BMYD01000002">
    <property type="protein sequence ID" value="GHA80908.1"/>
    <property type="molecule type" value="Genomic_DNA"/>
</dbReference>
<dbReference type="InterPro" id="IPR037257">
    <property type="entry name" value="T2SS_E_N_sf"/>
</dbReference>
<dbReference type="GO" id="GO:0005524">
    <property type="term" value="F:ATP binding"/>
    <property type="evidence" value="ECO:0007669"/>
    <property type="project" value="UniProtKB-KW"/>
</dbReference>
<keyword evidence="4" id="KW-0145">Chemotaxis</keyword>
<evidence type="ECO:0000256" key="9">
    <source>
        <dbReference type="ARBA" id="ARBA00022840"/>
    </source>
</evidence>
<dbReference type="GO" id="GO:0005737">
    <property type="term" value="C:cytoplasm"/>
    <property type="evidence" value="ECO:0007669"/>
    <property type="project" value="InterPro"/>
</dbReference>
<dbReference type="SUPFAM" id="SSF47226">
    <property type="entry name" value="Histidine-containing phosphotransfer domain, HPT domain"/>
    <property type="match status" value="1"/>
</dbReference>
<evidence type="ECO:0000259" key="13">
    <source>
        <dbReference type="PROSITE" id="PS50109"/>
    </source>
</evidence>
<dbReference type="PANTHER" id="PTHR43395">
    <property type="entry name" value="SENSOR HISTIDINE KINASE CHEA"/>
    <property type="match status" value="1"/>
</dbReference>
<evidence type="ECO:0000256" key="6">
    <source>
        <dbReference type="ARBA" id="ARBA00022679"/>
    </source>
</evidence>
<comment type="function">
    <text evidence="11">Involved in the transmission of sensory signals from the chemoreceptors to the flagellar motors. CheA is autophosphorylated; it can transfer its phosphate group to either CheB or CheY.</text>
</comment>
<feature type="modified residue" description="Phosphohistidine" evidence="12">
    <location>
        <position position="48"/>
    </location>
</feature>
<dbReference type="InterPro" id="IPR036061">
    <property type="entry name" value="CheW-like_dom_sf"/>
</dbReference>
<dbReference type="InterPro" id="IPR008207">
    <property type="entry name" value="Sig_transdc_His_kin_Hpt_dom"/>
</dbReference>
<keyword evidence="8" id="KW-0418">Kinase</keyword>
<reference evidence="16" key="1">
    <citation type="journal article" date="2014" name="Int. J. Syst. Evol. Microbiol.">
        <title>Complete genome sequence of Corynebacterium casei LMG S-19264T (=DSM 44701T), isolated from a smear-ripened cheese.</title>
        <authorList>
            <consortium name="US DOE Joint Genome Institute (JGI-PGF)"/>
            <person name="Walter F."/>
            <person name="Albersmeier A."/>
            <person name="Kalinowski J."/>
            <person name="Ruckert C."/>
        </authorList>
    </citation>
    <scope>NUCLEOTIDE SEQUENCE</scope>
    <source>
        <strain evidence="16">KCTC 23077</strain>
    </source>
</reference>
<dbReference type="Gene3D" id="1.10.287.560">
    <property type="entry name" value="Histidine kinase CheA-like, homodimeric domain"/>
    <property type="match status" value="1"/>
</dbReference>
<evidence type="ECO:0000256" key="2">
    <source>
        <dbReference type="ARBA" id="ARBA00012438"/>
    </source>
</evidence>
<comment type="caution">
    <text evidence="16">The sequence shown here is derived from an EMBL/GenBank/DDBJ whole genome shotgun (WGS) entry which is preliminary data.</text>
</comment>
<dbReference type="InterPro" id="IPR037006">
    <property type="entry name" value="CheA-like_homodim_sf"/>
</dbReference>
<dbReference type="InterPro" id="IPR002545">
    <property type="entry name" value="CheW-lke_dom"/>
</dbReference>
<feature type="domain" description="Histidine kinase" evidence="13">
    <location>
        <begin position="388"/>
        <end position="588"/>
    </location>
</feature>
<dbReference type="InterPro" id="IPR005467">
    <property type="entry name" value="His_kinase_dom"/>
</dbReference>
<dbReference type="InterPro" id="IPR004358">
    <property type="entry name" value="Sig_transdc_His_kin-like_C"/>
</dbReference>
<evidence type="ECO:0000256" key="5">
    <source>
        <dbReference type="ARBA" id="ARBA00022553"/>
    </source>
</evidence>
<dbReference type="InterPro" id="IPR004105">
    <property type="entry name" value="CheA-like_dim"/>
</dbReference>
<reference evidence="16" key="2">
    <citation type="submission" date="2020-09" db="EMBL/GenBank/DDBJ databases">
        <authorList>
            <person name="Sun Q."/>
            <person name="Kim S."/>
        </authorList>
    </citation>
    <scope>NUCLEOTIDE SEQUENCE</scope>
    <source>
        <strain evidence="16">KCTC 23077</strain>
    </source>
</reference>
<dbReference type="InterPro" id="IPR036097">
    <property type="entry name" value="HisK_dim/P_sf"/>
</dbReference>
<dbReference type="EC" id="2.7.13.3" evidence="2"/>
<proteinExistence type="predicted"/>
<sequence length="747" mass="79853">MKAMRDQMLQTFIAEARDLVVEMEAGLRQLHAGDRDAELVARIFRAAHSIKGSGGMFGLAPLVGFTHTVENLLERVRAGTLAADERLASDLIESCDHISDLLELLAVQGGAFEGGITARDARLREALARYAEPAAAAVSAALPAAEPPVVEPSPLAAESGDCWHVSVRFGVDVHRQGINPLSFLRDLEELGEIVRVAPVLDAMPPAEEMDPEACYLGFEIDLRTDRTKAQIAEVFEFVEDSSTVCILPPASRIDAFLELIATLPEPNARLGEILVHTGTITREELERGLAEQAAREGAAQAVPLGEVLVEQRVVDRQVVDAAIDKQAQLRQAPAASNGPADTGWVRVRADKLDELINLVGEMVIAGSGASLIAECSGNTPLVEAQSVVARLMEDIRDRALRLRMVPIGETFSRFHRVLREVARDTGKDLELIIEGAETELDKSVVEKLADPLLHLVRNAADHGIESAERRSAVGKPARGHITLSACHQAGGILIEIRDDGAGMDRDRILAKGRERGLVPAGHTPGDQEILQLIFEPGFSTADTVTNLSGRGVGMDVVRRNIHALRGSVEIESTAGAGTTIRIRLPLTLAIIEGFLISAAASHFVLPLDLIVECLEMPLALPRDAGYIDLRGQPLPLLRLREQLGLHGERARRENIVVVDCAGQRAGVVVDALLGEFQTVIKPLGPLFAQLKGVSGSTILGTGEVALILDVAALVDIAASAASPLSSFLSERLRGTAAVAVESTLSCA</sequence>